<dbReference type="AlphaFoldDB" id="A0A6V3JRK8"/>
<proteinExistence type="predicted"/>
<accession>A0A6V3JRK8</accession>
<name>A0A6V3JRK8_9EUKA</name>
<feature type="compositionally biased region" description="Basic and acidic residues" evidence="1">
    <location>
        <begin position="324"/>
        <end position="351"/>
    </location>
</feature>
<dbReference type="EMBL" id="HBIV01007736">
    <property type="protein sequence ID" value="CAE0652729.1"/>
    <property type="molecule type" value="Transcribed_RNA"/>
</dbReference>
<sequence>MGCGASRPQTDGYVINGFYMSMREKFVAKGASIYYFIVEWDEKDLSWADFRGKILGPTDPTQAPEDSLRGQILAKYEEFGLKSKPNTGDNGVHASASPFEGLCERLNWAEVKLAEDPFGKALLDLKIDDKTIMAWTKDPQVEVDGSMTSLFDTMEDINSSECLAKAKAIAKVDGEVTAVKNMAFVFVKPHANNEAVQKLVKDKFAESKISITKEGKIDGSVIDKKLLIDNHYYSIANKAKLTKPKDLAVPESGKKKFEEKFGLTWEAAIKANMVMNAAEAAKKYNMDAESINARWAKAKDKGNLIKFGGGFYCAKVFEKPAGAPEKKKDEVTNVKPKEEPKEEPKAEEKAE</sequence>
<evidence type="ECO:0008006" key="3">
    <source>
        <dbReference type="Google" id="ProtNLM"/>
    </source>
</evidence>
<dbReference type="InterPro" id="IPR036850">
    <property type="entry name" value="NDK-like_dom_sf"/>
</dbReference>
<dbReference type="SUPFAM" id="SSF54919">
    <property type="entry name" value="Nucleoside diphosphate kinase, NDK"/>
    <property type="match status" value="1"/>
</dbReference>
<organism evidence="2">
    <name type="scientific">Lotharella globosa</name>
    <dbReference type="NCBI Taxonomy" id="91324"/>
    <lineage>
        <taxon>Eukaryota</taxon>
        <taxon>Sar</taxon>
        <taxon>Rhizaria</taxon>
        <taxon>Cercozoa</taxon>
        <taxon>Chlorarachniophyceae</taxon>
        <taxon>Lotharella</taxon>
    </lineage>
</organism>
<evidence type="ECO:0000313" key="2">
    <source>
        <dbReference type="EMBL" id="CAE0652729.1"/>
    </source>
</evidence>
<protein>
    <recommendedName>
        <fullName evidence="3">Nucleoside-diphosphate kinase</fullName>
    </recommendedName>
</protein>
<feature type="region of interest" description="Disordered" evidence="1">
    <location>
        <begin position="322"/>
        <end position="351"/>
    </location>
</feature>
<reference evidence="2" key="1">
    <citation type="submission" date="2021-01" db="EMBL/GenBank/DDBJ databases">
        <authorList>
            <person name="Corre E."/>
            <person name="Pelletier E."/>
            <person name="Niang G."/>
            <person name="Scheremetjew M."/>
            <person name="Finn R."/>
            <person name="Kale V."/>
            <person name="Holt S."/>
            <person name="Cochrane G."/>
            <person name="Meng A."/>
            <person name="Brown T."/>
            <person name="Cohen L."/>
        </authorList>
    </citation>
    <scope>NUCLEOTIDE SEQUENCE</scope>
    <source>
        <strain evidence="2">CCCM811</strain>
    </source>
</reference>
<evidence type="ECO:0000256" key="1">
    <source>
        <dbReference type="SAM" id="MobiDB-lite"/>
    </source>
</evidence>
<dbReference type="Gene3D" id="3.30.70.141">
    <property type="entry name" value="Nucleoside diphosphate kinase-like domain"/>
    <property type="match status" value="1"/>
</dbReference>
<gene>
    <name evidence="2" type="ORF">LGLO00237_LOCUS5755</name>
</gene>